<accession>A0ACA9YAQ0</accession>
<organism evidence="1 2">
    <name type="scientific">[Candida] jaroonii</name>
    <dbReference type="NCBI Taxonomy" id="467808"/>
    <lineage>
        <taxon>Eukaryota</taxon>
        <taxon>Fungi</taxon>
        <taxon>Dikarya</taxon>
        <taxon>Ascomycota</taxon>
        <taxon>Saccharomycotina</taxon>
        <taxon>Pichiomycetes</taxon>
        <taxon>Debaryomycetaceae</taxon>
        <taxon>Yamadazyma</taxon>
    </lineage>
</organism>
<protein>
    <submittedName>
        <fullName evidence="1">Uncharacterized protein</fullName>
    </submittedName>
</protein>
<gene>
    <name evidence="1" type="ORF">CLIB1444_07S06700</name>
</gene>
<dbReference type="EMBL" id="CALSDN010000007">
    <property type="protein sequence ID" value="CAH6721976.1"/>
    <property type="molecule type" value="Genomic_DNA"/>
</dbReference>
<name>A0ACA9YAQ0_9ASCO</name>
<keyword evidence="2" id="KW-1185">Reference proteome</keyword>
<comment type="caution">
    <text evidence="1">The sequence shown here is derived from an EMBL/GenBank/DDBJ whole genome shotgun (WGS) entry which is preliminary data.</text>
</comment>
<evidence type="ECO:0000313" key="1">
    <source>
        <dbReference type="EMBL" id="CAH6721976.1"/>
    </source>
</evidence>
<sequence>MSSDNPVKIDAVHVATLKRQDSDFYPSNGSYRAGALTPDTPGTPFSQLSPSAMDSGFELIQPDTDYFNTGEIPNQIHSKEVMTSTNPPKNKWRIYAIYVWQITGGFSDAAPGALLPYMESTYDLNYTEVSLIWMANAIGFIFVACLSHTIQTHLGKFKSMIMGTMSSIIMYAIISSGTIFPIIAVAFFFGGCGLAIVLAQANVFLARLDKSSKYLSFCHGSYGIGATISPLVATVMAGSGIKWNYFYLILLSMMIINCITFSFAFKGSDEDLAPWDHDDDHKQIELNDLNNVSQMENQKVKDNGAFIGALKFPITWIAAFFVLFYQGSEVSLAGWIVTFLLDYRHGTKSSGYVASGFWAGLTVGRLVIAAPMHKYFGARRSVFVISVLSIVLVSLTWAIPHVVADGVLISLTGLFVGPVYPLMISVVSKLLPRKIQVVSLTIITAAGSSGGAFFPFIIGLLSQRTGAFIVLPGFILLYSLMIILWLCLPNYERKETKTLWQKIW</sequence>
<proteinExistence type="predicted"/>
<reference evidence="1" key="1">
    <citation type="submission" date="2022-06" db="EMBL/GenBank/DDBJ databases">
        <authorList>
            <person name="Legras J.-L."/>
            <person name="Devillers H."/>
            <person name="Grondin C."/>
        </authorList>
    </citation>
    <scope>NUCLEOTIDE SEQUENCE</scope>
    <source>
        <strain evidence="1">CLIB 1444</strain>
    </source>
</reference>
<dbReference type="Proteomes" id="UP001152531">
    <property type="component" value="Unassembled WGS sequence"/>
</dbReference>
<evidence type="ECO:0000313" key="2">
    <source>
        <dbReference type="Proteomes" id="UP001152531"/>
    </source>
</evidence>